<sequence>MEGSNEKHISANASAEQVDKRYEEGISVTSKLDKNDQQALMEELGSRIPMIFSTLDDIVGIVKKQAIRMDMIELNMDRITSGLDDSVVLIKNNVKSTEKFHEIFKGLVNKLDKIQDLLTKQTPKGKTALSPSILSTPKTTLSPSTMSTPKTTLSPSIMSTPSSSRNAMLSPMSVSPFNQTQDLSNIVFIPSSDEEDIQKRRRLSKKAINKTSSSSVSLNVDKMPTSKLPSKGRSAKASNAMTPEEVESLVGRMLSFIPSPKIHGMNLPKTEPLQTLKEYHESHFNDKTPILKSVNPTGHTLSKFIKTLFPVTPSMNMTADEAHVAAYIFHPKNKADEVLFKLGDFEGKRKDFQTLCPFRTINSEIMHMMALKINWTQQQMSDPTKWVLPPTFLDAINMGQTIEELVEEFAPYWMPPYENLSHIYIPYEDVCGLWFLMVASMEDKIIHHLEPSYIVQATIEARQDIIQKVWDVITEMSQSPSFPAPFITQTMTDNRWYIVDPNGNLGTGFCQHSAVYVMDWMDKEFPLKSDDVLGEKNEDVLRMRIALNLILGDHNDVKAKVEEAAAEAWNSRRFA</sequence>
<reference evidence="2 3" key="1">
    <citation type="journal article" date="2014" name="Am. J. Bot.">
        <title>Genome assembly and annotation for red clover (Trifolium pratense; Fabaceae).</title>
        <authorList>
            <person name="Istvanek J."/>
            <person name="Jaros M."/>
            <person name="Krenek A."/>
            <person name="Repkova J."/>
        </authorList>
    </citation>
    <scope>NUCLEOTIDE SEQUENCE [LARGE SCALE GENOMIC DNA]</scope>
    <source>
        <strain evidence="3">cv. Tatra</strain>
        <tissue evidence="2">Young leaves</tissue>
    </source>
</reference>
<name>A0A2K3P178_TRIPR</name>
<reference evidence="2 3" key="2">
    <citation type="journal article" date="2017" name="Front. Plant Sci.">
        <title>Gene Classification and Mining of Molecular Markers Useful in Red Clover (Trifolium pratense) Breeding.</title>
        <authorList>
            <person name="Istvanek J."/>
            <person name="Dluhosova J."/>
            <person name="Dluhos P."/>
            <person name="Patkova L."/>
            <person name="Nedelnik J."/>
            <person name="Repkova J."/>
        </authorList>
    </citation>
    <scope>NUCLEOTIDE SEQUENCE [LARGE SCALE GENOMIC DNA]</scope>
    <source>
        <strain evidence="3">cv. Tatra</strain>
        <tissue evidence="2">Young leaves</tissue>
    </source>
</reference>
<dbReference type="Gene3D" id="3.40.395.10">
    <property type="entry name" value="Adenoviral Proteinase, Chain A"/>
    <property type="match status" value="1"/>
</dbReference>
<feature type="compositionally biased region" description="Polar residues" evidence="1">
    <location>
        <begin position="209"/>
        <end position="218"/>
    </location>
</feature>
<protein>
    <recommendedName>
        <fullName evidence="4">Ulp1 protease family carboxy-terminal domain protein</fullName>
    </recommendedName>
</protein>
<dbReference type="Proteomes" id="UP000236291">
    <property type="component" value="Unassembled WGS sequence"/>
</dbReference>
<comment type="caution">
    <text evidence="2">The sequence shown here is derived from an EMBL/GenBank/DDBJ whole genome shotgun (WGS) entry which is preliminary data.</text>
</comment>
<dbReference type="SUPFAM" id="SSF54001">
    <property type="entry name" value="Cysteine proteinases"/>
    <property type="match status" value="1"/>
</dbReference>
<feature type="region of interest" description="Disordered" evidence="1">
    <location>
        <begin position="124"/>
        <end position="175"/>
    </location>
</feature>
<evidence type="ECO:0000313" key="2">
    <source>
        <dbReference type="EMBL" id="PNY09044.1"/>
    </source>
</evidence>
<gene>
    <name evidence="2" type="ORF">L195_g005589</name>
</gene>
<accession>A0A2K3P178</accession>
<organism evidence="2 3">
    <name type="scientific">Trifolium pratense</name>
    <name type="common">Red clover</name>
    <dbReference type="NCBI Taxonomy" id="57577"/>
    <lineage>
        <taxon>Eukaryota</taxon>
        <taxon>Viridiplantae</taxon>
        <taxon>Streptophyta</taxon>
        <taxon>Embryophyta</taxon>
        <taxon>Tracheophyta</taxon>
        <taxon>Spermatophyta</taxon>
        <taxon>Magnoliopsida</taxon>
        <taxon>eudicotyledons</taxon>
        <taxon>Gunneridae</taxon>
        <taxon>Pentapetalae</taxon>
        <taxon>rosids</taxon>
        <taxon>fabids</taxon>
        <taxon>Fabales</taxon>
        <taxon>Fabaceae</taxon>
        <taxon>Papilionoideae</taxon>
        <taxon>50 kb inversion clade</taxon>
        <taxon>NPAAA clade</taxon>
        <taxon>Hologalegina</taxon>
        <taxon>IRL clade</taxon>
        <taxon>Trifolieae</taxon>
        <taxon>Trifolium</taxon>
    </lineage>
</organism>
<dbReference type="InterPro" id="IPR038765">
    <property type="entry name" value="Papain-like_cys_pep_sf"/>
</dbReference>
<proteinExistence type="predicted"/>
<dbReference type="AlphaFoldDB" id="A0A2K3P178"/>
<feature type="region of interest" description="Disordered" evidence="1">
    <location>
        <begin position="204"/>
        <end position="243"/>
    </location>
</feature>
<evidence type="ECO:0008006" key="4">
    <source>
        <dbReference type="Google" id="ProtNLM"/>
    </source>
</evidence>
<feature type="compositionally biased region" description="Low complexity" evidence="1">
    <location>
        <begin position="129"/>
        <end position="164"/>
    </location>
</feature>
<evidence type="ECO:0000256" key="1">
    <source>
        <dbReference type="SAM" id="MobiDB-lite"/>
    </source>
</evidence>
<evidence type="ECO:0000313" key="3">
    <source>
        <dbReference type="Proteomes" id="UP000236291"/>
    </source>
</evidence>
<dbReference type="EMBL" id="ASHM01002895">
    <property type="protein sequence ID" value="PNY09044.1"/>
    <property type="molecule type" value="Genomic_DNA"/>
</dbReference>